<organism evidence="2 3">
    <name type="scientific">Bonamia ostreae</name>
    <dbReference type="NCBI Taxonomy" id="126728"/>
    <lineage>
        <taxon>Eukaryota</taxon>
        <taxon>Sar</taxon>
        <taxon>Rhizaria</taxon>
        <taxon>Endomyxa</taxon>
        <taxon>Ascetosporea</taxon>
        <taxon>Haplosporida</taxon>
        <taxon>Bonamia</taxon>
    </lineage>
</organism>
<name>A0ABV2AJK3_9EUKA</name>
<keyword evidence="1" id="KW-0472">Membrane</keyword>
<evidence type="ECO:0000256" key="1">
    <source>
        <dbReference type="SAM" id="Phobius"/>
    </source>
</evidence>
<dbReference type="Proteomes" id="UP001439008">
    <property type="component" value="Unassembled WGS sequence"/>
</dbReference>
<sequence>MKKSKNQKSDFVENKENYIEAKNIEEDYEDLESLRPEQRAVMDILTAILTNIESKNLVGMEKRKAKEIHEKLKILCKRMAEGKLSDSAFGNLAVLTKDILNFKICLIFIIKNIIFLKLLMSGLKNPIKQFLVIQKLSLLII</sequence>
<feature type="transmembrane region" description="Helical" evidence="1">
    <location>
        <begin position="99"/>
        <end position="119"/>
    </location>
</feature>
<evidence type="ECO:0000313" key="3">
    <source>
        <dbReference type="Proteomes" id="UP001439008"/>
    </source>
</evidence>
<comment type="caution">
    <text evidence="2">The sequence shown here is derived from an EMBL/GenBank/DDBJ whole genome shotgun (WGS) entry which is preliminary data.</text>
</comment>
<gene>
    <name evidence="2" type="ORF">MHBO_001577</name>
</gene>
<dbReference type="EMBL" id="JBDODL010000407">
    <property type="protein sequence ID" value="MES1919812.1"/>
    <property type="molecule type" value="Genomic_DNA"/>
</dbReference>
<keyword evidence="1" id="KW-1133">Transmembrane helix</keyword>
<reference evidence="2 3" key="1">
    <citation type="journal article" date="2024" name="BMC Biol.">
        <title>Comparative genomics of Ascetosporea gives new insight into the evolutionary basis for animal parasitism in Rhizaria.</title>
        <authorList>
            <person name="Hiltunen Thoren M."/>
            <person name="Onut-Brannstrom I."/>
            <person name="Alfjorden A."/>
            <person name="Peckova H."/>
            <person name="Swords F."/>
            <person name="Hooper C."/>
            <person name="Holzer A.S."/>
            <person name="Bass D."/>
            <person name="Burki F."/>
        </authorList>
    </citation>
    <scope>NUCLEOTIDE SEQUENCE [LARGE SCALE GENOMIC DNA]</scope>
    <source>
        <strain evidence="2">20-A016</strain>
    </source>
</reference>
<dbReference type="Gene3D" id="1.20.940.10">
    <property type="entry name" value="Functional domain of the splicing factor Prp18"/>
    <property type="match status" value="1"/>
</dbReference>
<accession>A0ABV2AJK3</accession>
<protein>
    <submittedName>
        <fullName evidence="2">Uncharacterized protein</fullName>
    </submittedName>
</protein>
<evidence type="ECO:0000313" key="2">
    <source>
        <dbReference type="EMBL" id="MES1919812.1"/>
    </source>
</evidence>
<keyword evidence="3" id="KW-1185">Reference proteome</keyword>
<proteinExistence type="predicted"/>
<keyword evidence="1" id="KW-0812">Transmembrane</keyword>